<keyword evidence="3" id="KW-0337">GPI-anchor biosynthesis</keyword>
<gene>
    <name evidence="9" type="ORF">P691DRAFT_661617</name>
</gene>
<proteinExistence type="predicted"/>
<dbReference type="EMBL" id="MU151075">
    <property type="protein sequence ID" value="KAF9452115.1"/>
    <property type="molecule type" value="Genomic_DNA"/>
</dbReference>
<comment type="caution">
    <text evidence="9">The sequence shown here is derived from an EMBL/GenBank/DDBJ whole genome shotgun (WGS) entry which is preliminary data.</text>
</comment>
<keyword evidence="10" id="KW-1185">Reference proteome</keyword>
<evidence type="ECO:0000256" key="7">
    <source>
        <dbReference type="ARBA" id="ARBA00023136"/>
    </source>
</evidence>
<dbReference type="Pfam" id="PF06699">
    <property type="entry name" value="PIG-F"/>
    <property type="match status" value="1"/>
</dbReference>
<keyword evidence="7 8" id="KW-0472">Membrane</keyword>
<evidence type="ECO:0000256" key="5">
    <source>
        <dbReference type="ARBA" id="ARBA00022824"/>
    </source>
</evidence>
<evidence type="ECO:0000256" key="6">
    <source>
        <dbReference type="ARBA" id="ARBA00022989"/>
    </source>
</evidence>
<feature type="transmembrane region" description="Helical" evidence="8">
    <location>
        <begin position="210"/>
        <end position="230"/>
    </location>
</feature>
<feature type="transmembrane region" description="Helical" evidence="8">
    <location>
        <begin position="67"/>
        <end position="89"/>
    </location>
</feature>
<keyword evidence="4 8" id="KW-0812">Transmembrane</keyword>
<evidence type="ECO:0000313" key="9">
    <source>
        <dbReference type="EMBL" id="KAF9452115.1"/>
    </source>
</evidence>
<evidence type="ECO:0000256" key="1">
    <source>
        <dbReference type="ARBA" id="ARBA00004477"/>
    </source>
</evidence>
<dbReference type="OrthoDB" id="17366at2759"/>
<feature type="transmembrane region" description="Helical" evidence="8">
    <location>
        <begin position="123"/>
        <end position="145"/>
    </location>
</feature>
<comment type="pathway">
    <text evidence="2">Glycolipid biosynthesis; glycosylphosphatidylinositol-anchor biosynthesis.</text>
</comment>
<keyword evidence="5" id="KW-0256">Endoplasmic reticulum</keyword>
<accession>A0A9P5XJY6</accession>
<name>A0A9P5XJY6_9AGAR</name>
<feature type="transmembrane region" description="Helical" evidence="8">
    <location>
        <begin position="242"/>
        <end position="264"/>
    </location>
</feature>
<protein>
    <recommendedName>
        <fullName evidence="11">PIG-F-domain-containing protein</fullName>
    </recommendedName>
</protein>
<evidence type="ECO:0000256" key="2">
    <source>
        <dbReference type="ARBA" id="ARBA00004687"/>
    </source>
</evidence>
<dbReference type="Proteomes" id="UP000807342">
    <property type="component" value="Unassembled WGS sequence"/>
</dbReference>
<evidence type="ECO:0000313" key="10">
    <source>
        <dbReference type="Proteomes" id="UP000807342"/>
    </source>
</evidence>
<evidence type="ECO:0000256" key="4">
    <source>
        <dbReference type="ARBA" id="ARBA00022692"/>
    </source>
</evidence>
<dbReference type="GO" id="GO:0005789">
    <property type="term" value="C:endoplasmic reticulum membrane"/>
    <property type="evidence" value="ECO:0007669"/>
    <property type="project" value="UniProtKB-SubCell"/>
</dbReference>
<organism evidence="9 10">
    <name type="scientific">Macrolepiota fuliginosa MF-IS2</name>
    <dbReference type="NCBI Taxonomy" id="1400762"/>
    <lineage>
        <taxon>Eukaryota</taxon>
        <taxon>Fungi</taxon>
        <taxon>Dikarya</taxon>
        <taxon>Basidiomycota</taxon>
        <taxon>Agaricomycotina</taxon>
        <taxon>Agaricomycetes</taxon>
        <taxon>Agaricomycetidae</taxon>
        <taxon>Agaricales</taxon>
        <taxon>Agaricineae</taxon>
        <taxon>Agaricaceae</taxon>
        <taxon>Macrolepiota</taxon>
    </lineage>
</organism>
<feature type="transmembrane region" description="Helical" evidence="8">
    <location>
        <begin position="157"/>
        <end position="174"/>
    </location>
</feature>
<feature type="transmembrane region" description="Helical" evidence="8">
    <location>
        <begin position="15"/>
        <end position="34"/>
    </location>
</feature>
<evidence type="ECO:0008006" key="11">
    <source>
        <dbReference type="Google" id="ProtNLM"/>
    </source>
</evidence>
<dbReference type="AlphaFoldDB" id="A0A9P5XJY6"/>
<evidence type="ECO:0000256" key="3">
    <source>
        <dbReference type="ARBA" id="ARBA00022502"/>
    </source>
</evidence>
<keyword evidence="6 8" id="KW-1133">Transmembrane helix</keyword>
<reference evidence="9" key="1">
    <citation type="submission" date="2020-11" db="EMBL/GenBank/DDBJ databases">
        <authorList>
            <consortium name="DOE Joint Genome Institute"/>
            <person name="Ahrendt S."/>
            <person name="Riley R."/>
            <person name="Andreopoulos W."/>
            <person name="Labutti K."/>
            <person name="Pangilinan J."/>
            <person name="Ruiz-Duenas F.J."/>
            <person name="Barrasa J.M."/>
            <person name="Sanchez-Garcia M."/>
            <person name="Camarero S."/>
            <person name="Miyauchi S."/>
            <person name="Serrano A."/>
            <person name="Linde D."/>
            <person name="Babiker R."/>
            <person name="Drula E."/>
            <person name="Ayuso-Fernandez I."/>
            <person name="Pacheco R."/>
            <person name="Padilla G."/>
            <person name="Ferreira P."/>
            <person name="Barriuso J."/>
            <person name="Kellner H."/>
            <person name="Castanera R."/>
            <person name="Alfaro M."/>
            <person name="Ramirez L."/>
            <person name="Pisabarro A.G."/>
            <person name="Kuo A."/>
            <person name="Tritt A."/>
            <person name="Lipzen A."/>
            <person name="He G."/>
            <person name="Yan M."/>
            <person name="Ng V."/>
            <person name="Cullen D."/>
            <person name="Martin F."/>
            <person name="Rosso M.-N."/>
            <person name="Henrissat B."/>
            <person name="Hibbett D."/>
            <person name="Martinez A.T."/>
            <person name="Grigoriev I.V."/>
        </authorList>
    </citation>
    <scope>NUCLEOTIDE SEQUENCE</scope>
    <source>
        <strain evidence="9">MF-IS2</strain>
    </source>
</reference>
<evidence type="ECO:0000256" key="8">
    <source>
        <dbReference type="SAM" id="Phobius"/>
    </source>
</evidence>
<dbReference type="InterPro" id="IPR009580">
    <property type="entry name" value="GPI_biosynthesis_protein_Pig-F"/>
</dbReference>
<comment type="subcellular location">
    <subcellularLocation>
        <location evidence="1">Endoplasmic reticulum membrane</location>
        <topology evidence="1">Multi-pass membrane protein</topology>
    </subcellularLocation>
</comment>
<dbReference type="GO" id="GO:0006506">
    <property type="term" value="P:GPI anchor biosynthetic process"/>
    <property type="evidence" value="ECO:0007669"/>
    <property type="project" value="UniProtKB-KW"/>
</dbReference>
<sequence>MTQNSSLIEIFPGNSYIPVVGVHTTLLLFSGLFLPRTTFLKDIAGVQIDPAQSSSLDRPQHSFLEPLTINPLSTLVYVCLGAAVLQGWWAGYMRDWWSLSILEGSESEKRLEKAITDRQKIKAFAHAWLATLTASIIFHGLLVLFGAPFTLHASRTYGLALLLSILTVYTPAFVLGPPTWGSSTPSLIKRFLWIRLFAEFTIRSPIERALVYPALGSIVFAWLGIIPIALDWDRPWQAWPLTPAYGAISGYTIASIASLTVNTVRQIALEQQTRQQRENSSN</sequence>